<comment type="caution">
    <text evidence="2">The sequence shown here is derived from an EMBL/GenBank/DDBJ whole genome shotgun (WGS) entry which is preliminary data.</text>
</comment>
<evidence type="ECO:0000313" key="3">
    <source>
        <dbReference type="Proteomes" id="UP000600139"/>
    </source>
</evidence>
<evidence type="ECO:0000256" key="1">
    <source>
        <dbReference type="SAM" id="MobiDB-lite"/>
    </source>
</evidence>
<name>A0A934VAQ2_9BACT</name>
<sequence>MKRFYMLNNEMEDPSAGGGGGEVAATGLTTGPTTGLATGLLGESQAAVVAKAAAAPGRQAGGGFDFRKLVGDDGRFTPDWVTKLPEDLQQHRSHFAKYSDPLQALQHTLNLQQILGKKAEAVVIPAADAPREEWAPVLKRLGVPDSPEGYGLRIPEELPQGVTVDEEELNEFARYAHDIGLTPQQVAKLQEYDLGRAGKWAATGEEQARAWEVREFNRQSEILTKAWGNGPEAVQKKALAERAALTFGFTPEEVGNDPLFRNARFVMTLARAGAAMSEDALVKGSDINSVGGLRARAQDVISNPANPLYKRYWDGDPDANAQVHAWMKAG</sequence>
<dbReference type="EMBL" id="JAENIK010000005">
    <property type="protein sequence ID" value="MBK1815106.1"/>
    <property type="molecule type" value="Genomic_DNA"/>
</dbReference>
<evidence type="ECO:0000313" key="2">
    <source>
        <dbReference type="EMBL" id="MBK1815106.1"/>
    </source>
</evidence>
<protein>
    <submittedName>
        <fullName evidence="2">Uncharacterized protein</fullName>
    </submittedName>
</protein>
<reference evidence="2" key="1">
    <citation type="submission" date="2021-01" db="EMBL/GenBank/DDBJ databases">
        <title>Modified the classification status of verrucomicrobia.</title>
        <authorList>
            <person name="Feng X."/>
        </authorList>
    </citation>
    <scope>NUCLEOTIDE SEQUENCE</scope>
    <source>
        <strain evidence="2">JCM 18052</strain>
    </source>
</reference>
<keyword evidence="3" id="KW-1185">Reference proteome</keyword>
<proteinExistence type="predicted"/>
<organism evidence="2 3">
    <name type="scientific">Luteolibacter yonseiensis</name>
    <dbReference type="NCBI Taxonomy" id="1144680"/>
    <lineage>
        <taxon>Bacteria</taxon>
        <taxon>Pseudomonadati</taxon>
        <taxon>Verrucomicrobiota</taxon>
        <taxon>Verrucomicrobiia</taxon>
        <taxon>Verrucomicrobiales</taxon>
        <taxon>Verrucomicrobiaceae</taxon>
        <taxon>Luteolibacter</taxon>
    </lineage>
</organism>
<accession>A0A934VAQ2</accession>
<dbReference type="AlphaFoldDB" id="A0A934VAQ2"/>
<gene>
    <name evidence="2" type="ORF">JIN84_05755</name>
</gene>
<dbReference type="Proteomes" id="UP000600139">
    <property type="component" value="Unassembled WGS sequence"/>
</dbReference>
<feature type="region of interest" description="Disordered" evidence="1">
    <location>
        <begin position="1"/>
        <end position="22"/>
    </location>
</feature>
<dbReference type="RefSeq" id="WP_200350076.1">
    <property type="nucleotide sequence ID" value="NZ_BAABHZ010000005.1"/>
</dbReference>